<dbReference type="EMBL" id="ACVA01000092">
    <property type="protein sequence ID" value="EEX17046.1"/>
    <property type="molecule type" value="Genomic_DNA"/>
</dbReference>
<protein>
    <submittedName>
        <fullName evidence="1">Uncharacterized protein</fullName>
    </submittedName>
</protein>
<comment type="caution">
    <text evidence="1">The sequence shown here is derived from an EMBL/GenBank/DDBJ whole genome shotgun (WGS) entry which is preliminary data.</text>
</comment>
<keyword evidence="2" id="KW-1185">Reference proteome</keyword>
<evidence type="ECO:0000313" key="2">
    <source>
        <dbReference type="Proteomes" id="UP000003327"/>
    </source>
</evidence>
<reference evidence="1 2" key="1">
    <citation type="submission" date="2009-09" db="EMBL/GenBank/DDBJ databases">
        <authorList>
            <person name="Weinstock G."/>
            <person name="Sodergren E."/>
            <person name="Clifton S."/>
            <person name="Fulton L."/>
            <person name="Fulton B."/>
            <person name="Courtney L."/>
            <person name="Fronick C."/>
            <person name="Harrison M."/>
            <person name="Strong C."/>
            <person name="Farmer C."/>
            <person name="Delahaunty K."/>
            <person name="Markovic C."/>
            <person name="Hall O."/>
            <person name="Minx P."/>
            <person name="Tomlinson C."/>
            <person name="Mitreva M."/>
            <person name="Nelson J."/>
            <person name="Hou S."/>
            <person name="Wollam A."/>
            <person name="Pepin K.H."/>
            <person name="Johnson M."/>
            <person name="Bhonagiri V."/>
            <person name="Nash W.E."/>
            <person name="Warren W."/>
            <person name="Chinwalla A."/>
            <person name="Mardis E.R."/>
            <person name="Wilson R.K."/>
        </authorList>
    </citation>
    <scope>NUCLEOTIDE SEQUENCE [LARGE SCALE GENOMIC DNA]</scope>
    <source>
        <strain evidence="1 2">F0319</strain>
    </source>
</reference>
<dbReference type="HOGENOM" id="CLU_3083347_0_0_10"/>
<name>C9MTW9_9BACT</name>
<sequence length="52" mass="5945">MLSEGMTRKGKLADRLPRLSLLLALHSIELITWEPANLFSHQLKLTIYPTVK</sequence>
<dbReference type="AlphaFoldDB" id="C9MTW9"/>
<organism evidence="1 2">
    <name type="scientific">Prevotella veroralis F0319</name>
    <dbReference type="NCBI Taxonomy" id="649761"/>
    <lineage>
        <taxon>Bacteria</taxon>
        <taxon>Pseudomonadati</taxon>
        <taxon>Bacteroidota</taxon>
        <taxon>Bacteroidia</taxon>
        <taxon>Bacteroidales</taxon>
        <taxon>Prevotellaceae</taxon>
        <taxon>Prevotella</taxon>
    </lineage>
</organism>
<accession>C9MTW9</accession>
<proteinExistence type="predicted"/>
<dbReference type="Proteomes" id="UP000003327">
    <property type="component" value="Unassembled WGS sequence"/>
</dbReference>
<gene>
    <name evidence="1" type="ORF">HMPREF0973_03097</name>
</gene>
<evidence type="ECO:0000313" key="1">
    <source>
        <dbReference type="EMBL" id="EEX17046.1"/>
    </source>
</evidence>